<keyword evidence="7 14" id="KW-0436">Ligase</keyword>
<dbReference type="InterPro" id="IPR009080">
    <property type="entry name" value="tRNAsynth_Ia_anticodon-bd"/>
</dbReference>
<dbReference type="FunFam" id="2.170.220.10:FF:000002">
    <property type="entry name" value="Methionine--tRNA ligase"/>
    <property type="match status" value="1"/>
</dbReference>
<dbReference type="InterPro" id="IPR033911">
    <property type="entry name" value="MetRS_core"/>
</dbReference>
<protein>
    <recommendedName>
        <fullName evidence="14">Methionine--tRNA ligase</fullName>
        <ecNumber evidence="14">6.1.1.10</ecNumber>
    </recommendedName>
    <alternativeName>
        <fullName evidence="14">Methionyl-tRNA synthetase</fullName>
        <shortName evidence="14">MetRS</shortName>
    </alternativeName>
</protein>
<dbReference type="PANTHER" id="PTHR43326:SF1">
    <property type="entry name" value="METHIONINE--TRNA LIGASE, MITOCHONDRIAL"/>
    <property type="match status" value="1"/>
</dbReference>
<comment type="caution">
    <text evidence="14">Lacks conserved residue(s) required for the propagation of feature annotation.</text>
</comment>
<dbReference type="InterPro" id="IPR014758">
    <property type="entry name" value="Met-tRNA_synth"/>
</dbReference>
<comment type="function">
    <text evidence="1 14">Is required not only for elongation of protein synthesis but also for the initiation of all mRNA translation through initiator tRNA(fMet) aminoacylation.</text>
</comment>
<dbReference type="PANTHER" id="PTHR43326">
    <property type="entry name" value="METHIONYL-TRNA SYNTHETASE"/>
    <property type="match status" value="1"/>
</dbReference>
<dbReference type="GO" id="GO:0005524">
    <property type="term" value="F:ATP binding"/>
    <property type="evidence" value="ECO:0007669"/>
    <property type="project" value="UniProtKB-UniRule"/>
</dbReference>
<dbReference type="KEGG" id="bacg:D2962_00330"/>
<keyword evidence="10 14" id="KW-0694">RNA-binding</keyword>
<accession>A0A3G2R1F6</accession>
<gene>
    <name evidence="14 17" type="primary">metG</name>
    <name evidence="17" type="ORF">D2962_00330</name>
</gene>
<comment type="subunit">
    <text evidence="4 14">Homodimer.</text>
</comment>
<dbReference type="Gene3D" id="2.170.220.10">
    <property type="match status" value="1"/>
</dbReference>
<dbReference type="Pfam" id="PF09334">
    <property type="entry name" value="tRNA-synt_1g"/>
    <property type="match status" value="2"/>
</dbReference>
<dbReference type="Gene3D" id="1.10.730.10">
    <property type="entry name" value="Isoleucyl-tRNA Synthetase, Domain 1"/>
    <property type="match status" value="1"/>
</dbReference>
<dbReference type="HAMAP" id="MF_01228">
    <property type="entry name" value="Met_tRNA_synth_type2"/>
    <property type="match status" value="1"/>
</dbReference>
<keyword evidence="6 14" id="KW-0820">tRNA-binding</keyword>
<evidence type="ECO:0000256" key="6">
    <source>
        <dbReference type="ARBA" id="ARBA00022555"/>
    </source>
</evidence>
<evidence type="ECO:0000256" key="14">
    <source>
        <dbReference type="HAMAP-Rule" id="MF_01228"/>
    </source>
</evidence>
<dbReference type="PROSITE" id="PS00178">
    <property type="entry name" value="AA_TRNA_LIGASE_I"/>
    <property type="match status" value="1"/>
</dbReference>
<dbReference type="Gene3D" id="3.40.50.620">
    <property type="entry name" value="HUPs"/>
    <property type="match status" value="1"/>
</dbReference>
<dbReference type="GO" id="GO:0005737">
    <property type="term" value="C:cytoplasm"/>
    <property type="evidence" value="ECO:0007669"/>
    <property type="project" value="UniProtKB-SubCell"/>
</dbReference>
<evidence type="ECO:0000256" key="3">
    <source>
        <dbReference type="ARBA" id="ARBA00006590"/>
    </source>
</evidence>
<evidence type="ECO:0000313" key="18">
    <source>
        <dbReference type="Proteomes" id="UP000280960"/>
    </source>
</evidence>
<dbReference type="InterPro" id="IPR012340">
    <property type="entry name" value="NA-bd_OB-fold"/>
</dbReference>
<dbReference type="PROSITE" id="PS50886">
    <property type="entry name" value="TRBD"/>
    <property type="match status" value="1"/>
</dbReference>
<dbReference type="SUPFAM" id="SSF47323">
    <property type="entry name" value="Anticodon-binding domain of a subclass of class I aminoacyl-tRNA synthetases"/>
    <property type="match status" value="1"/>
</dbReference>
<evidence type="ECO:0000256" key="12">
    <source>
        <dbReference type="ARBA" id="ARBA00023146"/>
    </source>
</evidence>
<evidence type="ECO:0000256" key="10">
    <source>
        <dbReference type="ARBA" id="ARBA00022884"/>
    </source>
</evidence>
<keyword evidence="14" id="KW-0479">Metal-binding</keyword>
<dbReference type="InterPro" id="IPR014729">
    <property type="entry name" value="Rossmann-like_a/b/a_fold"/>
</dbReference>
<reference evidence="17 18" key="1">
    <citation type="submission" date="2018-10" db="EMBL/GenBank/DDBJ databases">
        <authorList>
            <person name="Zhang X."/>
        </authorList>
    </citation>
    <scope>NUCLEOTIDE SEQUENCE [LARGE SCALE GENOMIC DNA]</scope>
    <source>
        <strain evidence="17 18">SK-G1</strain>
    </source>
</reference>
<dbReference type="GO" id="GO:0006431">
    <property type="term" value="P:methionyl-tRNA aminoacylation"/>
    <property type="evidence" value="ECO:0007669"/>
    <property type="project" value="UniProtKB-UniRule"/>
</dbReference>
<feature type="binding site" evidence="14">
    <location>
        <position position="148"/>
    </location>
    <ligand>
        <name>Zn(2+)</name>
        <dbReference type="ChEBI" id="CHEBI:29105"/>
    </ligand>
</feature>
<name>A0A3G2R1F6_9FIRM</name>
<dbReference type="InterPro" id="IPR002547">
    <property type="entry name" value="tRNA-bd_dom"/>
</dbReference>
<feature type="binding site" evidence="14">
    <location>
        <position position="128"/>
    </location>
    <ligand>
        <name>Zn(2+)</name>
        <dbReference type="ChEBI" id="CHEBI:29105"/>
    </ligand>
</feature>
<dbReference type="AlphaFoldDB" id="A0A3G2R1F6"/>
<evidence type="ECO:0000256" key="1">
    <source>
        <dbReference type="ARBA" id="ARBA00003314"/>
    </source>
</evidence>
<feature type="domain" description="TRNA-binding" evidence="16">
    <location>
        <begin position="569"/>
        <end position="669"/>
    </location>
</feature>
<organism evidence="17 18">
    <name type="scientific">Biomaibacter acetigenes</name>
    <dbReference type="NCBI Taxonomy" id="2316383"/>
    <lineage>
        <taxon>Bacteria</taxon>
        <taxon>Bacillati</taxon>
        <taxon>Bacillota</taxon>
        <taxon>Clostridia</taxon>
        <taxon>Thermosediminibacterales</taxon>
        <taxon>Tepidanaerobacteraceae</taxon>
        <taxon>Biomaibacter</taxon>
    </lineage>
</organism>
<proteinExistence type="inferred from homology"/>
<keyword evidence="14" id="KW-0862">Zinc</keyword>
<evidence type="ECO:0000256" key="2">
    <source>
        <dbReference type="ARBA" id="ARBA00004496"/>
    </source>
</evidence>
<evidence type="ECO:0000256" key="4">
    <source>
        <dbReference type="ARBA" id="ARBA00011738"/>
    </source>
</evidence>
<dbReference type="Gene3D" id="2.40.50.140">
    <property type="entry name" value="Nucleic acid-binding proteins"/>
    <property type="match status" value="1"/>
</dbReference>
<evidence type="ECO:0000259" key="16">
    <source>
        <dbReference type="PROSITE" id="PS50886"/>
    </source>
</evidence>
<feature type="binding site" evidence="14">
    <location>
        <position position="145"/>
    </location>
    <ligand>
        <name>Zn(2+)</name>
        <dbReference type="ChEBI" id="CHEBI:29105"/>
    </ligand>
</feature>
<evidence type="ECO:0000256" key="9">
    <source>
        <dbReference type="ARBA" id="ARBA00022840"/>
    </source>
</evidence>
<feature type="region of interest" description="Disordered" evidence="15">
    <location>
        <begin position="515"/>
        <end position="558"/>
    </location>
</feature>
<dbReference type="SUPFAM" id="SSF50249">
    <property type="entry name" value="Nucleic acid-binding proteins"/>
    <property type="match status" value="1"/>
</dbReference>
<dbReference type="CDD" id="cd02800">
    <property type="entry name" value="tRNA_bind_EcMetRS_like"/>
    <property type="match status" value="1"/>
</dbReference>
<evidence type="ECO:0000256" key="13">
    <source>
        <dbReference type="ARBA" id="ARBA00047364"/>
    </source>
</evidence>
<dbReference type="GO" id="GO:0000049">
    <property type="term" value="F:tRNA binding"/>
    <property type="evidence" value="ECO:0007669"/>
    <property type="project" value="UniProtKB-UniRule"/>
</dbReference>
<dbReference type="InterPro" id="IPR004495">
    <property type="entry name" value="Met-tRNA-synth_bsu_C"/>
</dbReference>
<keyword evidence="8 14" id="KW-0547">Nucleotide-binding</keyword>
<dbReference type="PRINTS" id="PR01041">
    <property type="entry name" value="TRNASYNTHMET"/>
</dbReference>
<dbReference type="GO" id="GO:0046872">
    <property type="term" value="F:metal ion binding"/>
    <property type="evidence" value="ECO:0007669"/>
    <property type="project" value="UniProtKB-KW"/>
</dbReference>
<dbReference type="FunFam" id="2.40.50.140:FF:000042">
    <property type="entry name" value="Methionine--tRNA ligase"/>
    <property type="match status" value="1"/>
</dbReference>
<dbReference type="InterPro" id="IPR023457">
    <property type="entry name" value="Met-tRNA_synth_2"/>
</dbReference>
<dbReference type="NCBIfam" id="TIGR00399">
    <property type="entry name" value="metG_C_term"/>
    <property type="match status" value="1"/>
</dbReference>
<comment type="subcellular location">
    <subcellularLocation>
        <location evidence="2 14">Cytoplasm</location>
    </subcellularLocation>
</comment>
<comment type="catalytic activity">
    <reaction evidence="13 14">
        <text>tRNA(Met) + L-methionine + ATP = L-methionyl-tRNA(Met) + AMP + diphosphate</text>
        <dbReference type="Rhea" id="RHEA:13481"/>
        <dbReference type="Rhea" id="RHEA-COMP:9667"/>
        <dbReference type="Rhea" id="RHEA-COMP:9698"/>
        <dbReference type="ChEBI" id="CHEBI:30616"/>
        <dbReference type="ChEBI" id="CHEBI:33019"/>
        <dbReference type="ChEBI" id="CHEBI:57844"/>
        <dbReference type="ChEBI" id="CHEBI:78442"/>
        <dbReference type="ChEBI" id="CHEBI:78530"/>
        <dbReference type="ChEBI" id="CHEBI:456215"/>
        <dbReference type="EC" id="6.1.1.10"/>
    </reaction>
</comment>
<dbReference type="Proteomes" id="UP000280960">
    <property type="component" value="Chromosome"/>
</dbReference>
<evidence type="ECO:0000256" key="15">
    <source>
        <dbReference type="SAM" id="MobiDB-lite"/>
    </source>
</evidence>
<dbReference type="InterPro" id="IPR001412">
    <property type="entry name" value="aa-tRNA-synth_I_CS"/>
</dbReference>
<feature type="short sequence motif" description="'HIGH' region" evidence="14">
    <location>
        <begin position="13"/>
        <end position="23"/>
    </location>
</feature>
<dbReference type="Pfam" id="PF01588">
    <property type="entry name" value="tRNA_bind"/>
    <property type="match status" value="1"/>
</dbReference>
<keyword evidence="11 14" id="KW-0648">Protein biosynthesis</keyword>
<keyword evidence="18" id="KW-1185">Reference proteome</keyword>
<keyword evidence="5 14" id="KW-0963">Cytoplasm</keyword>
<dbReference type="FunFam" id="1.10.730.10:FF:000026">
    <property type="entry name" value="Methionine--tRNA ligase"/>
    <property type="match status" value="1"/>
</dbReference>
<comment type="similarity">
    <text evidence="3 14">Belongs to the class-I aminoacyl-tRNA synthetase family. MetG type 2A subfamily.</text>
</comment>
<dbReference type="InterPro" id="IPR015413">
    <property type="entry name" value="Methionyl/Leucyl_tRNA_Synth"/>
</dbReference>
<keyword evidence="12 14" id="KW-0030">Aminoacyl-tRNA synthetase</keyword>
<evidence type="ECO:0000256" key="5">
    <source>
        <dbReference type="ARBA" id="ARBA00022490"/>
    </source>
</evidence>
<dbReference type="Pfam" id="PF19303">
    <property type="entry name" value="Anticodon_3"/>
    <property type="match status" value="1"/>
</dbReference>
<dbReference type="GO" id="GO:0004825">
    <property type="term" value="F:methionine-tRNA ligase activity"/>
    <property type="evidence" value="ECO:0007669"/>
    <property type="project" value="UniProtKB-UniRule"/>
</dbReference>
<feature type="short sequence motif" description="'KMSKS' region" evidence="14">
    <location>
        <begin position="298"/>
        <end position="302"/>
    </location>
</feature>
<dbReference type="InterPro" id="IPR041872">
    <property type="entry name" value="Anticodon_Met"/>
</dbReference>
<dbReference type="NCBIfam" id="TIGR00398">
    <property type="entry name" value="metG"/>
    <property type="match status" value="1"/>
</dbReference>
<evidence type="ECO:0000256" key="7">
    <source>
        <dbReference type="ARBA" id="ARBA00022598"/>
    </source>
</evidence>
<keyword evidence="9 14" id="KW-0067">ATP-binding</keyword>
<feature type="binding site" evidence="14">
    <location>
        <position position="131"/>
    </location>
    <ligand>
        <name>Zn(2+)</name>
        <dbReference type="ChEBI" id="CHEBI:29105"/>
    </ligand>
</feature>
<evidence type="ECO:0000256" key="11">
    <source>
        <dbReference type="ARBA" id="ARBA00022917"/>
    </source>
</evidence>
<dbReference type="CDD" id="cd00814">
    <property type="entry name" value="MetRS_core"/>
    <property type="match status" value="1"/>
</dbReference>
<dbReference type="EC" id="6.1.1.10" evidence="14"/>
<dbReference type="NCBIfam" id="NF008900">
    <property type="entry name" value="PRK12267.1"/>
    <property type="match status" value="1"/>
</dbReference>
<evidence type="ECO:0000256" key="8">
    <source>
        <dbReference type="ARBA" id="ARBA00022741"/>
    </source>
</evidence>
<dbReference type="EMBL" id="CP033169">
    <property type="protein sequence ID" value="AYO29253.1"/>
    <property type="molecule type" value="Genomic_DNA"/>
</dbReference>
<evidence type="ECO:0000313" key="17">
    <source>
        <dbReference type="EMBL" id="AYO29253.1"/>
    </source>
</evidence>
<dbReference type="CDD" id="cd07957">
    <property type="entry name" value="Anticodon_Ia_Met"/>
    <property type="match status" value="1"/>
</dbReference>
<feature type="compositionally biased region" description="Basic and acidic residues" evidence="15">
    <location>
        <begin position="535"/>
        <end position="553"/>
    </location>
</feature>
<comment type="cofactor">
    <cofactor evidence="14">
        <name>Zn(2+)</name>
        <dbReference type="ChEBI" id="CHEBI:29105"/>
    </cofactor>
    <text evidence="14">Binds 1 zinc ion per subunit.</text>
</comment>
<sequence>MDKKTFYITTPIYYPSDKLHIGHSYTTVAADAMARFKRLTGYDVFFLTGTDEHGQKIQRKAEEHDKTPKEYVDEIVAWIKELWRTLDVSYDHFIRTTDDYHVKAVQNIFQKLYDQGDIYKGEYEGWYCTPCEAFFTEHQLTDGKCPDCGRPVELIREEAYFFKLSKYQDKMIEYIETHPDFIQPPSRRNEMINNFLKPGLEDLCVSRTSFDWGIPVPFDEKHVVYVWIDALSNYITALGYSLDNDELYKKFWPADVHLVGKEIVRFHTIIWPIMLMALGVPLPKKVFGHGWLILEGGKMSKSKGNVVDPKVLVDLYGVDAVRYFLLREIPFGADGVFSNKALVDRINFDLANDLGNLLSRTTTMIEKYCGGKIPTPGAVEETDNDLKSMAEALPEKVEKLMDGLEFSGALQEIWRFIGRANKYIDETMPWSLAKDPAKRERLSTVLYNLAEALRIISVHISPFMPNTPAKIREQLGIADENLTTWESVKAWGKLPAGLTVSRKEIIFPRIEEPAVPDSESDANAASVAGNTEIQKSAEDKETRKDKNKAEKAAGEAQQEEGANLISIDDFAKVQLRVAEVLEAEKVQGADKLLKLQIKLGEEKRQIVAGIAKYYTPEQLIGKKIVVVANLKPARLRGIESQGMLLAASNTEKLALLTVDKDIESGAKIK</sequence>
<dbReference type="SUPFAM" id="SSF52374">
    <property type="entry name" value="Nucleotidylyl transferase"/>
    <property type="match status" value="1"/>
</dbReference>